<dbReference type="PROSITE" id="PS50206">
    <property type="entry name" value="RHODANESE_3"/>
    <property type="match status" value="2"/>
</dbReference>
<dbReference type="Gene3D" id="3.40.250.10">
    <property type="entry name" value="Rhodanese-like domain"/>
    <property type="match status" value="2"/>
</dbReference>
<dbReference type="SUPFAM" id="SSF52821">
    <property type="entry name" value="Rhodanese/Cell cycle control phosphatase"/>
    <property type="match status" value="2"/>
</dbReference>
<keyword evidence="2" id="KW-0677">Repeat</keyword>
<evidence type="ECO:0000313" key="6">
    <source>
        <dbReference type="Proteomes" id="UP001634747"/>
    </source>
</evidence>
<proteinExistence type="predicted"/>
<sequence length="291" mass="30780">MSAKVFRMDVLVDVPWVAERLDAGEVLLLDATLPPVGVVPKVDTRARYLEKHLPGAVFFDIDALSDRDTTLPHMLPPADRFATDMGALGVASAGPDQGGKTLVVYEQAGVFSAPRAWWMLRVMGAADVRVLQGGLAAWEAAGLPLEQGEVEHAPQQFHAVLDKSQVAGLPDLMLALERGEQVVDARSAGRFAGSAPEPRAGLQSGHMPGALSVPYTELVADGRLKPLPDMAAVFAAHGVHVERPVMTTCGSGVTAAVLALALELCGAKQVRLYDGSWAEYASRPCASIMKG</sequence>
<dbReference type="InterPro" id="IPR036873">
    <property type="entry name" value="Rhodanese-like_dom_sf"/>
</dbReference>
<evidence type="ECO:0000256" key="1">
    <source>
        <dbReference type="ARBA" id="ARBA00022679"/>
    </source>
</evidence>
<organism evidence="5 6">
    <name type="scientific">Terriglobus aquaticus</name>
    <dbReference type="NCBI Taxonomy" id="940139"/>
    <lineage>
        <taxon>Bacteria</taxon>
        <taxon>Pseudomonadati</taxon>
        <taxon>Acidobacteriota</taxon>
        <taxon>Terriglobia</taxon>
        <taxon>Terriglobales</taxon>
        <taxon>Acidobacteriaceae</taxon>
        <taxon>Terriglobus</taxon>
    </lineage>
</organism>
<reference evidence="5 6" key="1">
    <citation type="submission" date="2024-12" db="EMBL/GenBank/DDBJ databases">
        <authorList>
            <person name="Lee Y."/>
        </authorList>
    </citation>
    <scope>NUCLEOTIDE SEQUENCE [LARGE SCALE GENOMIC DNA]</scope>
    <source>
        <strain evidence="5 6">03SUJ4</strain>
    </source>
</reference>
<dbReference type="CDD" id="cd01449">
    <property type="entry name" value="TST_Repeat_2"/>
    <property type="match status" value="1"/>
</dbReference>
<evidence type="ECO:0000313" key="5">
    <source>
        <dbReference type="EMBL" id="MFN2974586.1"/>
    </source>
</evidence>
<keyword evidence="6" id="KW-1185">Reference proteome</keyword>
<accession>A0ABW9KFV6</accession>
<dbReference type="PROSITE" id="PS00380">
    <property type="entry name" value="RHODANESE_1"/>
    <property type="match status" value="1"/>
</dbReference>
<protein>
    <recommendedName>
        <fullName evidence="3">Sulfurtransferase</fullName>
    </recommendedName>
</protein>
<dbReference type="GO" id="GO:0016784">
    <property type="term" value="F:3-mercaptopyruvate sulfurtransferase activity"/>
    <property type="evidence" value="ECO:0007669"/>
    <property type="project" value="UniProtKB-EC"/>
</dbReference>
<dbReference type="NCBIfam" id="NF008557">
    <property type="entry name" value="PRK11493.1"/>
    <property type="match status" value="1"/>
</dbReference>
<dbReference type="SMART" id="SM00450">
    <property type="entry name" value="RHOD"/>
    <property type="match status" value="2"/>
</dbReference>
<keyword evidence="1 3" id="KW-0808">Transferase</keyword>
<feature type="domain" description="Rhodanese" evidence="4">
    <location>
        <begin position="22"/>
        <end position="147"/>
    </location>
</feature>
<dbReference type="Pfam" id="PF00581">
    <property type="entry name" value="Rhodanese"/>
    <property type="match status" value="2"/>
</dbReference>
<dbReference type="CDD" id="cd01448">
    <property type="entry name" value="TST_Repeat_1"/>
    <property type="match status" value="1"/>
</dbReference>
<feature type="domain" description="Rhodanese" evidence="4">
    <location>
        <begin position="176"/>
        <end position="286"/>
    </location>
</feature>
<dbReference type="PROSITE" id="PS00683">
    <property type="entry name" value="RHODANESE_2"/>
    <property type="match status" value="1"/>
</dbReference>
<gene>
    <name evidence="5" type="primary">sseA</name>
    <name evidence="5" type="ORF">ACK2TP_02295</name>
</gene>
<dbReference type="InterPro" id="IPR001763">
    <property type="entry name" value="Rhodanese-like_dom"/>
</dbReference>
<dbReference type="Proteomes" id="UP001634747">
    <property type="component" value="Unassembled WGS sequence"/>
</dbReference>
<name>A0ABW9KFV6_9BACT</name>
<evidence type="ECO:0000256" key="2">
    <source>
        <dbReference type="ARBA" id="ARBA00022737"/>
    </source>
</evidence>
<dbReference type="PANTHER" id="PTHR11364:SF27">
    <property type="entry name" value="SULFURTRANSFERASE"/>
    <property type="match status" value="1"/>
</dbReference>
<dbReference type="InterPro" id="IPR001307">
    <property type="entry name" value="Thiosulphate_STrfase_CS"/>
</dbReference>
<dbReference type="PANTHER" id="PTHR11364">
    <property type="entry name" value="THIOSULFATE SULFERTANSFERASE"/>
    <property type="match status" value="1"/>
</dbReference>
<evidence type="ECO:0000256" key="3">
    <source>
        <dbReference type="RuleBase" id="RU000507"/>
    </source>
</evidence>
<dbReference type="EMBL" id="JBJYXY010000001">
    <property type="protein sequence ID" value="MFN2974586.1"/>
    <property type="molecule type" value="Genomic_DNA"/>
</dbReference>
<comment type="caution">
    <text evidence="5">The sequence shown here is derived from an EMBL/GenBank/DDBJ whole genome shotgun (WGS) entry which is preliminary data.</text>
</comment>
<evidence type="ECO:0000259" key="4">
    <source>
        <dbReference type="PROSITE" id="PS50206"/>
    </source>
</evidence>
<dbReference type="InterPro" id="IPR045078">
    <property type="entry name" value="TST/MPST-like"/>
</dbReference>
<dbReference type="RefSeq" id="WP_344687354.1">
    <property type="nucleotide sequence ID" value="NZ_BAABBH010000001.1"/>
</dbReference>